<evidence type="ECO:0000313" key="2">
    <source>
        <dbReference type="Proteomes" id="UP000593561"/>
    </source>
</evidence>
<evidence type="ECO:0000313" key="1">
    <source>
        <dbReference type="EMBL" id="MBA0624607.1"/>
    </source>
</evidence>
<protein>
    <submittedName>
        <fullName evidence="1">Uncharacterized protein</fullName>
    </submittedName>
</protein>
<proteinExistence type="predicted"/>
<organism evidence="1 2">
    <name type="scientific">Gossypium davidsonii</name>
    <name type="common">Davidson's cotton</name>
    <name type="synonym">Gossypium klotzschianum subsp. davidsonii</name>
    <dbReference type="NCBI Taxonomy" id="34287"/>
    <lineage>
        <taxon>Eukaryota</taxon>
        <taxon>Viridiplantae</taxon>
        <taxon>Streptophyta</taxon>
        <taxon>Embryophyta</taxon>
        <taxon>Tracheophyta</taxon>
        <taxon>Spermatophyta</taxon>
        <taxon>Magnoliopsida</taxon>
        <taxon>eudicotyledons</taxon>
        <taxon>Gunneridae</taxon>
        <taxon>Pentapetalae</taxon>
        <taxon>rosids</taxon>
        <taxon>malvids</taxon>
        <taxon>Malvales</taxon>
        <taxon>Malvaceae</taxon>
        <taxon>Malvoideae</taxon>
        <taxon>Gossypium</taxon>
    </lineage>
</organism>
<gene>
    <name evidence="1" type="ORF">Godav_009938</name>
</gene>
<reference evidence="1 2" key="1">
    <citation type="journal article" date="2019" name="Genome Biol. Evol.">
        <title>Insights into the evolution of the New World diploid cottons (Gossypium, subgenus Houzingenia) based on genome sequencing.</title>
        <authorList>
            <person name="Grover C.E."/>
            <person name="Arick M.A. 2nd"/>
            <person name="Thrash A."/>
            <person name="Conover J.L."/>
            <person name="Sanders W.S."/>
            <person name="Peterson D.G."/>
            <person name="Frelichowski J.E."/>
            <person name="Scheffler J.A."/>
            <person name="Scheffler B.E."/>
            <person name="Wendel J.F."/>
        </authorList>
    </citation>
    <scope>NUCLEOTIDE SEQUENCE [LARGE SCALE GENOMIC DNA]</scope>
    <source>
        <strain evidence="1">27</strain>
        <tissue evidence="1">Leaf</tissue>
    </source>
</reference>
<dbReference type="Proteomes" id="UP000593561">
    <property type="component" value="Unassembled WGS sequence"/>
</dbReference>
<dbReference type="AlphaFoldDB" id="A0A7J8SER9"/>
<name>A0A7J8SER9_GOSDV</name>
<comment type="caution">
    <text evidence="1">The sequence shown here is derived from an EMBL/GenBank/DDBJ whole genome shotgun (WGS) entry which is preliminary data.</text>
</comment>
<accession>A0A7J8SER9</accession>
<feature type="non-terminal residue" evidence="1">
    <location>
        <position position="1"/>
    </location>
</feature>
<dbReference type="EMBL" id="JABFAC010000009">
    <property type="protein sequence ID" value="MBA0624607.1"/>
    <property type="molecule type" value="Genomic_DNA"/>
</dbReference>
<keyword evidence="2" id="KW-1185">Reference proteome</keyword>
<sequence length="84" mass="9389">KPFACGHPFIESIANCFLNGNIPVIDNTSAFIEAHRWELYERYSLFSKLLNLFHISWSKKIATASSMLAPTGLAEDVSTKFPPS</sequence>